<keyword evidence="2" id="KW-1185">Reference proteome</keyword>
<evidence type="ECO:0000313" key="1">
    <source>
        <dbReference type="EMBL" id="KAI7954197.1"/>
    </source>
</evidence>
<dbReference type="Proteomes" id="UP001060170">
    <property type="component" value="Chromosome 6"/>
</dbReference>
<reference evidence="2" key="1">
    <citation type="journal article" date="2018" name="BMC Genomics">
        <title>Genomic insights into host adaptation between the wheat stripe rust pathogen (Puccinia striiformis f. sp. tritici) and the barley stripe rust pathogen (Puccinia striiformis f. sp. hordei).</title>
        <authorList>
            <person name="Xia C."/>
            <person name="Wang M."/>
            <person name="Yin C."/>
            <person name="Cornejo O.E."/>
            <person name="Hulbert S.H."/>
            <person name="Chen X."/>
        </authorList>
    </citation>
    <scope>NUCLEOTIDE SEQUENCE [LARGE SCALE GENOMIC DNA]</scope>
    <source>
        <strain evidence="2">93-210</strain>
    </source>
</reference>
<name>A0ACC0EHP7_9BASI</name>
<accession>A0ACC0EHP7</accession>
<reference evidence="2" key="2">
    <citation type="journal article" date="2018" name="Mol. Plant Microbe Interact.">
        <title>Genome sequence resources for the wheat stripe rust pathogen (Puccinia striiformis f. sp. tritici) and the barley stripe rust pathogen (Puccinia striiformis f. sp. hordei).</title>
        <authorList>
            <person name="Xia C."/>
            <person name="Wang M."/>
            <person name="Yin C."/>
            <person name="Cornejo O.E."/>
            <person name="Hulbert S.H."/>
            <person name="Chen X."/>
        </authorList>
    </citation>
    <scope>NUCLEOTIDE SEQUENCE [LARGE SCALE GENOMIC DNA]</scope>
    <source>
        <strain evidence="2">93-210</strain>
    </source>
</reference>
<proteinExistence type="predicted"/>
<reference evidence="1 2" key="3">
    <citation type="journal article" date="2022" name="Microbiol. Spectr.">
        <title>Folding features and dynamics of 3D genome architecture in plant fungal pathogens.</title>
        <authorList>
            <person name="Xia C."/>
        </authorList>
    </citation>
    <scope>NUCLEOTIDE SEQUENCE [LARGE SCALE GENOMIC DNA]</scope>
    <source>
        <strain evidence="1 2">93-210</strain>
    </source>
</reference>
<protein>
    <submittedName>
        <fullName evidence="1">Uncharacterized protein</fullName>
    </submittedName>
</protein>
<dbReference type="EMBL" id="CM045870">
    <property type="protein sequence ID" value="KAI7954197.1"/>
    <property type="molecule type" value="Genomic_DNA"/>
</dbReference>
<organism evidence="1 2">
    <name type="scientific">Puccinia striiformis f. sp. tritici</name>
    <dbReference type="NCBI Taxonomy" id="168172"/>
    <lineage>
        <taxon>Eukaryota</taxon>
        <taxon>Fungi</taxon>
        <taxon>Dikarya</taxon>
        <taxon>Basidiomycota</taxon>
        <taxon>Pucciniomycotina</taxon>
        <taxon>Pucciniomycetes</taxon>
        <taxon>Pucciniales</taxon>
        <taxon>Pucciniaceae</taxon>
        <taxon>Puccinia</taxon>
    </lineage>
</organism>
<gene>
    <name evidence="1" type="ORF">MJO28_006744</name>
</gene>
<evidence type="ECO:0000313" key="2">
    <source>
        <dbReference type="Proteomes" id="UP001060170"/>
    </source>
</evidence>
<sequence>MVPFPFEQNYFGDEPSADQDAPPGYIPQEYSSFPDGMVYAMRPYPADDNSLYIDPSLLHAAPPPPGEVVPLALPSQGLNQQLSAGHSSLGLSNVASSSGGAQSSEAFNFDPFAAPSTLSEAEQYIGYSPQPIPGFFSATPSAVEATPSGLFEEGLYGVAIHPSIPLDAIPAAGFETGHRSHDATQDEAGYSAPSDSNGGWTIDHSHQLDPWNRSQPQSAYPPALVPDDIPVLAPCPPPAGQQGMFYLPLALRAPTSHQTASSSAHPSEKSLSTASRPSVTAALPPSAGHQGDYHAANAQAVSNTGSKRARCDESDSNLPSAKKRGKMPSKEKEYSCEEPGCTQTCKRLWNLRRHYNTHKDPNDPRPTFTCPVCGRHYYNSGDLDHHRRQKDHGGLPPKPRATKPKIVKGWPCEFVDCKKIYKCPRAYEAHLKKVHQLSVAVGVVTREMEENPLAARNPGHSPPTQSAPVAGPSRQPEPQPPVAGPSREPYTHAECDPDDDDYPWEYGL</sequence>
<comment type="caution">
    <text evidence="1">The sequence shown here is derived from an EMBL/GenBank/DDBJ whole genome shotgun (WGS) entry which is preliminary data.</text>
</comment>